<dbReference type="AlphaFoldDB" id="A0A9W6MTG5"/>
<dbReference type="EMBL" id="JAFBCY010000005">
    <property type="protein sequence ID" value="MBM7853429.1"/>
    <property type="molecule type" value="Genomic_DNA"/>
</dbReference>
<reference evidence="2 3" key="2">
    <citation type="submission" date="2021-01" db="EMBL/GenBank/DDBJ databases">
        <title>Genomic Encyclopedia of Type Strains, Phase IV (KMG-IV): sequencing the most valuable type-strain genomes for metagenomic binning, comparative biology and taxonomic classification.</title>
        <authorList>
            <person name="Goeker M."/>
        </authorList>
    </citation>
    <scope>NUCLEOTIDE SEQUENCE [LARGE SCALE GENOMIC DNA]</scope>
    <source>
        <strain evidence="2 3">DSM 6130</strain>
    </source>
</reference>
<dbReference type="Pfam" id="PF06258">
    <property type="entry name" value="Mito_fiss_Elm1"/>
    <property type="match status" value="1"/>
</dbReference>
<organism evidence="1 4">
    <name type="scientific">Methylopila capsulata</name>
    <dbReference type="NCBI Taxonomy" id="61654"/>
    <lineage>
        <taxon>Bacteria</taxon>
        <taxon>Pseudomonadati</taxon>
        <taxon>Pseudomonadota</taxon>
        <taxon>Alphaproteobacteria</taxon>
        <taxon>Hyphomicrobiales</taxon>
        <taxon>Methylopilaceae</taxon>
        <taxon>Methylopila</taxon>
    </lineage>
</organism>
<sequence length="349" mass="36938">MADPEIWALYGRRAGDNRQIATLAEATGLPWRPVQLAFNGWSRRPNFLLGATRLSLTREATAALRPPWPAVVIGAGKRSVPAALWIRKASGGATKLVHIGRPWAPLDWFDLIVTTPQYLLPERPNVIINALPLSRPPAPTPVAADLAALPGPRLCVIAGGNSRPLVFDDAAARALGAEAVRRARDSGGSLMVATSPRTSADAATALQEALAGADVPVRLSLFGAGADRYLDFLAAADAFLVTDDSAAMTAEAALRGRPVALFRLERRPDRKTWRIDIARRLAARSALTRRAFAALEASGIVSTDRDLDAFAQSLDQTGLLQGGMRAATRASEELAAAAAAVRSAAGLRV</sequence>
<reference evidence="1" key="3">
    <citation type="submission" date="2023-01" db="EMBL/GenBank/DDBJ databases">
        <authorList>
            <person name="Sun Q."/>
            <person name="Evtushenko L."/>
        </authorList>
    </citation>
    <scope>NUCLEOTIDE SEQUENCE</scope>
    <source>
        <strain evidence="1">VKM B-1606</strain>
    </source>
</reference>
<protein>
    <submittedName>
        <fullName evidence="2">Mitochondrial fission protein ELM1</fullName>
    </submittedName>
</protein>
<keyword evidence="3" id="KW-1185">Reference proteome</keyword>
<accession>A0A9W6MTG5</accession>
<comment type="caution">
    <text evidence="1">The sequence shown here is derived from an EMBL/GenBank/DDBJ whole genome shotgun (WGS) entry which is preliminary data.</text>
</comment>
<proteinExistence type="predicted"/>
<dbReference type="RefSeq" id="WP_204951886.1">
    <property type="nucleotide sequence ID" value="NZ_BSFF01000009.1"/>
</dbReference>
<dbReference type="InterPro" id="IPR009367">
    <property type="entry name" value="Elm1-like"/>
</dbReference>
<dbReference type="Proteomes" id="UP001143400">
    <property type="component" value="Unassembled WGS sequence"/>
</dbReference>
<evidence type="ECO:0000313" key="1">
    <source>
        <dbReference type="EMBL" id="GLK57358.1"/>
    </source>
</evidence>
<name>A0A9W6MTG5_9HYPH</name>
<reference evidence="1" key="1">
    <citation type="journal article" date="2014" name="Int. J. Syst. Evol. Microbiol.">
        <title>Complete genome sequence of Corynebacterium casei LMG S-19264T (=DSM 44701T), isolated from a smear-ripened cheese.</title>
        <authorList>
            <consortium name="US DOE Joint Genome Institute (JGI-PGF)"/>
            <person name="Walter F."/>
            <person name="Albersmeier A."/>
            <person name="Kalinowski J."/>
            <person name="Ruckert C."/>
        </authorList>
    </citation>
    <scope>NUCLEOTIDE SEQUENCE</scope>
    <source>
        <strain evidence="1">VKM B-1606</strain>
    </source>
</reference>
<evidence type="ECO:0000313" key="2">
    <source>
        <dbReference type="EMBL" id="MBM7853429.1"/>
    </source>
</evidence>
<evidence type="ECO:0000313" key="3">
    <source>
        <dbReference type="Proteomes" id="UP000758856"/>
    </source>
</evidence>
<gene>
    <name evidence="1" type="ORF">GCM10008170_33780</name>
    <name evidence="2" type="ORF">JOD31_003690</name>
</gene>
<dbReference type="EMBL" id="BSFF01000009">
    <property type="protein sequence ID" value="GLK57358.1"/>
    <property type="molecule type" value="Genomic_DNA"/>
</dbReference>
<evidence type="ECO:0000313" key="4">
    <source>
        <dbReference type="Proteomes" id="UP001143400"/>
    </source>
</evidence>
<dbReference type="Proteomes" id="UP000758856">
    <property type="component" value="Unassembled WGS sequence"/>
</dbReference>